<name>A0AA40FXM0_9HYME</name>
<keyword evidence="2" id="KW-1185">Reference proteome</keyword>
<organism evidence="1 2">
    <name type="scientific">Melipona bicolor</name>
    <dbReference type="NCBI Taxonomy" id="60889"/>
    <lineage>
        <taxon>Eukaryota</taxon>
        <taxon>Metazoa</taxon>
        <taxon>Ecdysozoa</taxon>
        <taxon>Arthropoda</taxon>
        <taxon>Hexapoda</taxon>
        <taxon>Insecta</taxon>
        <taxon>Pterygota</taxon>
        <taxon>Neoptera</taxon>
        <taxon>Endopterygota</taxon>
        <taxon>Hymenoptera</taxon>
        <taxon>Apocrita</taxon>
        <taxon>Aculeata</taxon>
        <taxon>Apoidea</taxon>
        <taxon>Anthophila</taxon>
        <taxon>Apidae</taxon>
        <taxon>Melipona</taxon>
    </lineage>
</organism>
<dbReference type="EMBL" id="JAHYIQ010000012">
    <property type="protein sequence ID" value="KAK1127284.1"/>
    <property type="molecule type" value="Genomic_DNA"/>
</dbReference>
<evidence type="ECO:0000313" key="1">
    <source>
        <dbReference type="EMBL" id="KAK1127284.1"/>
    </source>
</evidence>
<gene>
    <name evidence="1" type="ORF">K0M31_003828</name>
</gene>
<accession>A0AA40FXM0</accession>
<comment type="caution">
    <text evidence="1">The sequence shown here is derived from an EMBL/GenBank/DDBJ whole genome shotgun (WGS) entry which is preliminary data.</text>
</comment>
<reference evidence="1" key="1">
    <citation type="submission" date="2021-10" db="EMBL/GenBank/DDBJ databases">
        <title>Melipona bicolor Genome sequencing and assembly.</title>
        <authorList>
            <person name="Araujo N.S."/>
            <person name="Arias M.C."/>
        </authorList>
    </citation>
    <scope>NUCLEOTIDE SEQUENCE</scope>
    <source>
        <strain evidence="1">USP_2M_L1-L4_2017</strain>
        <tissue evidence="1">Whole body</tissue>
    </source>
</reference>
<proteinExistence type="predicted"/>
<dbReference type="AlphaFoldDB" id="A0AA40FXM0"/>
<sequence length="68" mass="7686">MDSMRGGMKGSTVKWKPEVYDYSNDPPDSWFSTKLAREIFGGLSTDRKRDISSVTTAMVIIPMEVLRV</sequence>
<dbReference type="Proteomes" id="UP001177670">
    <property type="component" value="Unassembled WGS sequence"/>
</dbReference>
<protein>
    <submittedName>
        <fullName evidence="1">Uncharacterized protein</fullName>
    </submittedName>
</protein>
<evidence type="ECO:0000313" key="2">
    <source>
        <dbReference type="Proteomes" id="UP001177670"/>
    </source>
</evidence>